<evidence type="ECO:0000256" key="1">
    <source>
        <dbReference type="SAM" id="SignalP"/>
    </source>
</evidence>
<name>A0A139WFP7_TRICA</name>
<dbReference type="InParanoid" id="A0A139WFP7"/>
<keyword evidence="1" id="KW-0732">Signal</keyword>
<evidence type="ECO:0000313" key="2">
    <source>
        <dbReference type="EMBL" id="KYB26762.1"/>
    </source>
</evidence>
<keyword evidence="3" id="KW-1185">Reference proteome</keyword>
<feature type="signal peptide" evidence="1">
    <location>
        <begin position="1"/>
        <end position="40"/>
    </location>
</feature>
<reference evidence="2 3" key="2">
    <citation type="journal article" date="2010" name="Nucleic Acids Res.">
        <title>BeetleBase in 2010: revisions to provide comprehensive genomic information for Tribolium castaneum.</title>
        <authorList>
            <person name="Kim H.S."/>
            <person name="Murphy T."/>
            <person name="Xia J."/>
            <person name="Caragea D."/>
            <person name="Park Y."/>
            <person name="Beeman R.W."/>
            <person name="Lorenzen M.D."/>
            <person name="Butcher S."/>
            <person name="Manak J.R."/>
            <person name="Brown S.J."/>
        </authorList>
    </citation>
    <scope>GENOME REANNOTATION</scope>
    <source>
        <strain evidence="2 3">Georgia GA2</strain>
    </source>
</reference>
<dbReference type="Proteomes" id="UP000007266">
    <property type="component" value="Linkage group 7"/>
</dbReference>
<evidence type="ECO:0000313" key="3">
    <source>
        <dbReference type="Proteomes" id="UP000007266"/>
    </source>
</evidence>
<reference evidence="2 3" key="1">
    <citation type="journal article" date="2008" name="Nature">
        <title>The genome of the model beetle and pest Tribolium castaneum.</title>
        <authorList>
            <consortium name="Tribolium Genome Sequencing Consortium"/>
            <person name="Richards S."/>
            <person name="Gibbs R.A."/>
            <person name="Weinstock G.M."/>
            <person name="Brown S.J."/>
            <person name="Denell R."/>
            <person name="Beeman R.W."/>
            <person name="Gibbs R."/>
            <person name="Beeman R.W."/>
            <person name="Brown S.J."/>
            <person name="Bucher G."/>
            <person name="Friedrich M."/>
            <person name="Grimmelikhuijzen C.J."/>
            <person name="Klingler M."/>
            <person name="Lorenzen M."/>
            <person name="Richards S."/>
            <person name="Roth S."/>
            <person name="Schroder R."/>
            <person name="Tautz D."/>
            <person name="Zdobnov E.M."/>
            <person name="Muzny D."/>
            <person name="Gibbs R.A."/>
            <person name="Weinstock G.M."/>
            <person name="Attaway T."/>
            <person name="Bell S."/>
            <person name="Buhay C.J."/>
            <person name="Chandrabose M.N."/>
            <person name="Chavez D."/>
            <person name="Clerk-Blankenburg K.P."/>
            <person name="Cree A."/>
            <person name="Dao M."/>
            <person name="Davis C."/>
            <person name="Chacko J."/>
            <person name="Dinh H."/>
            <person name="Dugan-Rocha S."/>
            <person name="Fowler G."/>
            <person name="Garner T.T."/>
            <person name="Garnes J."/>
            <person name="Gnirke A."/>
            <person name="Hawes A."/>
            <person name="Hernandez J."/>
            <person name="Hines S."/>
            <person name="Holder M."/>
            <person name="Hume J."/>
            <person name="Jhangiani S.N."/>
            <person name="Joshi V."/>
            <person name="Khan Z.M."/>
            <person name="Jackson L."/>
            <person name="Kovar C."/>
            <person name="Kowis A."/>
            <person name="Lee S."/>
            <person name="Lewis L.R."/>
            <person name="Margolis J."/>
            <person name="Morgan M."/>
            <person name="Nazareth L.V."/>
            <person name="Nguyen N."/>
            <person name="Okwuonu G."/>
            <person name="Parker D."/>
            <person name="Richards S."/>
            <person name="Ruiz S.J."/>
            <person name="Santibanez J."/>
            <person name="Savard J."/>
            <person name="Scherer S.E."/>
            <person name="Schneider B."/>
            <person name="Sodergren E."/>
            <person name="Tautz D."/>
            <person name="Vattahil S."/>
            <person name="Villasana D."/>
            <person name="White C.S."/>
            <person name="Wright R."/>
            <person name="Park Y."/>
            <person name="Beeman R.W."/>
            <person name="Lord J."/>
            <person name="Oppert B."/>
            <person name="Lorenzen M."/>
            <person name="Brown S."/>
            <person name="Wang L."/>
            <person name="Savard J."/>
            <person name="Tautz D."/>
            <person name="Richards S."/>
            <person name="Weinstock G."/>
            <person name="Gibbs R.A."/>
            <person name="Liu Y."/>
            <person name="Worley K."/>
            <person name="Weinstock G."/>
            <person name="Elsik C.G."/>
            <person name="Reese J.T."/>
            <person name="Elhaik E."/>
            <person name="Landan G."/>
            <person name="Graur D."/>
            <person name="Arensburger P."/>
            <person name="Atkinson P."/>
            <person name="Beeman R.W."/>
            <person name="Beidler J."/>
            <person name="Brown S.J."/>
            <person name="Demuth J.P."/>
            <person name="Drury D.W."/>
            <person name="Du Y.Z."/>
            <person name="Fujiwara H."/>
            <person name="Lorenzen M."/>
            <person name="Maselli V."/>
            <person name="Osanai M."/>
            <person name="Park Y."/>
            <person name="Robertson H.M."/>
            <person name="Tu Z."/>
            <person name="Wang J.J."/>
            <person name="Wang S."/>
            <person name="Richards S."/>
            <person name="Song H."/>
            <person name="Zhang L."/>
            <person name="Sodergren E."/>
            <person name="Werner D."/>
            <person name="Stanke M."/>
            <person name="Morgenstern B."/>
            <person name="Solovyev V."/>
            <person name="Kosarev P."/>
            <person name="Brown G."/>
            <person name="Chen H.C."/>
            <person name="Ermolaeva O."/>
            <person name="Hlavina W."/>
            <person name="Kapustin Y."/>
            <person name="Kiryutin B."/>
            <person name="Kitts P."/>
            <person name="Maglott D."/>
            <person name="Pruitt K."/>
            <person name="Sapojnikov V."/>
            <person name="Souvorov A."/>
            <person name="Mackey A.J."/>
            <person name="Waterhouse R.M."/>
            <person name="Wyder S."/>
            <person name="Zdobnov E.M."/>
            <person name="Zdobnov E.M."/>
            <person name="Wyder S."/>
            <person name="Kriventseva E.V."/>
            <person name="Kadowaki T."/>
            <person name="Bork P."/>
            <person name="Aranda M."/>
            <person name="Bao R."/>
            <person name="Beermann A."/>
            <person name="Berns N."/>
            <person name="Bolognesi R."/>
            <person name="Bonneton F."/>
            <person name="Bopp D."/>
            <person name="Brown S.J."/>
            <person name="Bucher G."/>
            <person name="Butts T."/>
            <person name="Chaumot A."/>
            <person name="Denell R.E."/>
            <person name="Ferrier D.E."/>
            <person name="Friedrich M."/>
            <person name="Gordon C.M."/>
            <person name="Jindra M."/>
            <person name="Klingler M."/>
            <person name="Lan Q."/>
            <person name="Lattorff H.M."/>
            <person name="Laudet V."/>
            <person name="von Levetsow C."/>
            <person name="Liu Z."/>
            <person name="Lutz R."/>
            <person name="Lynch J.A."/>
            <person name="da Fonseca R.N."/>
            <person name="Posnien N."/>
            <person name="Reuter R."/>
            <person name="Roth S."/>
            <person name="Savard J."/>
            <person name="Schinko J.B."/>
            <person name="Schmitt C."/>
            <person name="Schoppmeier M."/>
            <person name="Schroder R."/>
            <person name="Shippy T.D."/>
            <person name="Simonnet F."/>
            <person name="Marques-Souza H."/>
            <person name="Tautz D."/>
            <person name="Tomoyasu Y."/>
            <person name="Trauner J."/>
            <person name="Van der Zee M."/>
            <person name="Vervoort M."/>
            <person name="Wittkopp N."/>
            <person name="Wimmer E.A."/>
            <person name="Yang X."/>
            <person name="Jones A.K."/>
            <person name="Sattelle D.B."/>
            <person name="Ebert P.R."/>
            <person name="Nelson D."/>
            <person name="Scott J.G."/>
            <person name="Beeman R.W."/>
            <person name="Muthukrishnan S."/>
            <person name="Kramer K.J."/>
            <person name="Arakane Y."/>
            <person name="Beeman R.W."/>
            <person name="Zhu Q."/>
            <person name="Hogenkamp D."/>
            <person name="Dixit R."/>
            <person name="Oppert B."/>
            <person name="Jiang H."/>
            <person name="Zou Z."/>
            <person name="Marshall J."/>
            <person name="Elpidina E."/>
            <person name="Vinokurov K."/>
            <person name="Oppert C."/>
            <person name="Zou Z."/>
            <person name="Evans J."/>
            <person name="Lu Z."/>
            <person name="Zhao P."/>
            <person name="Sumathipala N."/>
            <person name="Altincicek B."/>
            <person name="Vilcinskas A."/>
            <person name="Williams M."/>
            <person name="Hultmark D."/>
            <person name="Hetru C."/>
            <person name="Jiang H."/>
            <person name="Grimmelikhuijzen C.J."/>
            <person name="Hauser F."/>
            <person name="Cazzamali G."/>
            <person name="Williamson M."/>
            <person name="Park Y."/>
            <person name="Li B."/>
            <person name="Tanaka Y."/>
            <person name="Predel R."/>
            <person name="Neupert S."/>
            <person name="Schachtner J."/>
            <person name="Verleyen P."/>
            <person name="Raible F."/>
            <person name="Bork P."/>
            <person name="Friedrich M."/>
            <person name="Walden K.K."/>
            <person name="Robertson H.M."/>
            <person name="Angeli S."/>
            <person name="Foret S."/>
            <person name="Bucher G."/>
            <person name="Schuetz S."/>
            <person name="Maleszka R."/>
            <person name="Wimmer E.A."/>
            <person name="Beeman R.W."/>
            <person name="Lorenzen M."/>
            <person name="Tomoyasu Y."/>
            <person name="Miller S.C."/>
            <person name="Grossmann D."/>
            <person name="Bucher G."/>
        </authorList>
    </citation>
    <scope>NUCLEOTIDE SEQUENCE [LARGE SCALE GENOMIC DNA]</scope>
    <source>
        <strain evidence="2 3">Georgia GA2</strain>
    </source>
</reference>
<organism evidence="2 3">
    <name type="scientific">Tribolium castaneum</name>
    <name type="common">Red flour beetle</name>
    <dbReference type="NCBI Taxonomy" id="7070"/>
    <lineage>
        <taxon>Eukaryota</taxon>
        <taxon>Metazoa</taxon>
        <taxon>Ecdysozoa</taxon>
        <taxon>Arthropoda</taxon>
        <taxon>Hexapoda</taxon>
        <taxon>Insecta</taxon>
        <taxon>Pterygota</taxon>
        <taxon>Neoptera</taxon>
        <taxon>Endopterygota</taxon>
        <taxon>Coleoptera</taxon>
        <taxon>Polyphaga</taxon>
        <taxon>Cucujiformia</taxon>
        <taxon>Tenebrionidae</taxon>
        <taxon>Tenebrionidae incertae sedis</taxon>
        <taxon>Tribolium</taxon>
    </lineage>
</organism>
<dbReference type="EMBL" id="KQ971352">
    <property type="protein sequence ID" value="KYB26762.1"/>
    <property type="molecule type" value="Genomic_DNA"/>
</dbReference>
<dbReference type="AlphaFoldDB" id="A0A139WFP7"/>
<sequence length="136" mass="15824">MYLDISFRSIGARGSPHFKVSTMKLILLCIFVTILAATSSEEVKNEKDCKCWEDFKPEKVENGDTYYCRGQKNHRIFGCNEDRPPICQCEKDGKTISLDLGETDCLSVDLQNGRWCKNRKEFEEYFKKHPEHAIYD</sequence>
<accession>A0A139WFP7</accession>
<dbReference type="OMA" id="RWPCENA"/>
<proteinExistence type="predicted"/>
<feature type="chain" id="PRO_5007299832" evidence="1">
    <location>
        <begin position="41"/>
        <end position="136"/>
    </location>
</feature>
<protein>
    <submittedName>
        <fullName evidence="2">Uncharacterized protein</fullName>
    </submittedName>
</protein>
<gene>
    <name evidence="2" type="primary">AUGUSTUS-3.0.2_34782</name>
    <name evidence="2" type="ORF">TcasGA2_TC034782</name>
</gene>